<feature type="non-terminal residue" evidence="1">
    <location>
        <position position="1"/>
    </location>
</feature>
<gene>
    <name evidence="1" type="ORF">S01H1_56507</name>
</gene>
<evidence type="ECO:0000313" key="1">
    <source>
        <dbReference type="EMBL" id="GAG19041.1"/>
    </source>
</evidence>
<sequence length="145" mass="16702">GRDWHDLEEKKRGRIPSTFVQADSLSEDGILQGLRRGHVFVSSGPSLSFSAEYKGKRYECGEEITLIEEKPISFQVQIKNLKEPSQLQIIKNGLKFFATALSEKKEQRIALSDLAKENSWYRCEIYTKEDKELLCFTNPVSIRLF</sequence>
<comment type="caution">
    <text evidence="1">The sequence shown here is derived from an EMBL/GenBank/DDBJ whole genome shotgun (WGS) entry which is preliminary data.</text>
</comment>
<dbReference type="AlphaFoldDB" id="X0X228"/>
<dbReference type="EMBL" id="BARS01036800">
    <property type="protein sequence ID" value="GAG19041.1"/>
    <property type="molecule type" value="Genomic_DNA"/>
</dbReference>
<accession>X0X228</accession>
<protein>
    <submittedName>
        <fullName evidence="1">Uncharacterized protein</fullName>
    </submittedName>
</protein>
<reference evidence="1" key="1">
    <citation type="journal article" date="2014" name="Front. Microbiol.">
        <title>High frequency of phylogenetically diverse reductive dehalogenase-homologous genes in deep subseafloor sedimentary metagenomes.</title>
        <authorList>
            <person name="Kawai M."/>
            <person name="Futagami T."/>
            <person name="Toyoda A."/>
            <person name="Takaki Y."/>
            <person name="Nishi S."/>
            <person name="Hori S."/>
            <person name="Arai W."/>
            <person name="Tsubouchi T."/>
            <person name="Morono Y."/>
            <person name="Uchiyama I."/>
            <person name="Ito T."/>
            <person name="Fujiyama A."/>
            <person name="Inagaki F."/>
            <person name="Takami H."/>
        </authorList>
    </citation>
    <scope>NUCLEOTIDE SEQUENCE</scope>
    <source>
        <strain evidence="1">Expedition CK06-06</strain>
    </source>
</reference>
<name>X0X228_9ZZZZ</name>
<proteinExistence type="predicted"/>
<dbReference type="NCBIfam" id="NF038032">
    <property type="entry name" value="CehA_McbA_metalo"/>
    <property type="match status" value="1"/>
</dbReference>
<organism evidence="1">
    <name type="scientific">marine sediment metagenome</name>
    <dbReference type="NCBI Taxonomy" id="412755"/>
    <lineage>
        <taxon>unclassified sequences</taxon>
        <taxon>metagenomes</taxon>
        <taxon>ecological metagenomes</taxon>
    </lineage>
</organism>